<evidence type="ECO:0000313" key="2">
    <source>
        <dbReference type="EMBL" id="KAI1618909.1"/>
    </source>
</evidence>
<dbReference type="EMBL" id="MU404350">
    <property type="protein sequence ID" value="KAI1618909.1"/>
    <property type="molecule type" value="Genomic_DNA"/>
</dbReference>
<dbReference type="Pfam" id="PF10454">
    <property type="entry name" value="DUF2458"/>
    <property type="match status" value="1"/>
</dbReference>
<protein>
    <submittedName>
        <fullName evidence="2">Uncharacterized protein</fullName>
    </submittedName>
</protein>
<organism evidence="2 3">
    <name type="scientific">Exophiala viscosa</name>
    <dbReference type="NCBI Taxonomy" id="2486360"/>
    <lineage>
        <taxon>Eukaryota</taxon>
        <taxon>Fungi</taxon>
        <taxon>Dikarya</taxon>
        <taxon>Ascomycota</taxon>
        <taxon>Pezizomycotina</taxon>
        <taxon>Eurotiomycetes</taxon>
        <taxon>Chaetothyriomycetidae</taxon>
        <taxon>Chaetothyriales</taxon>
        <taxon>Herpotrichiellaceae</taxon>
        <taxon>Exophiala</taxon>
    </lineage>
</organism>
<comment type="caution">
    <text evidence="2">The sequence shown here is derived from an EMBL/GenBank/DDBJ whole genome shotgun (WGS) entry which is preliminary data.</text>
</comment>
<reference evidence="2" key="1">
    <citation type="journal article" date="2022" name="bioRxiv">
        <title>Deciphering the potential niche of two novel black yeast fungi from a biological soil crust based on their genomes, phenotypes, and melanin regulation.</title>
        <authorList>
            <consortium name="DOE Joint Genome Institute"/>
            <person name="Carr E.C."/>
            <person name="Barton Q."/>
            <person name="Grambo S."/>
            <person name="Sullivan M."/>
            <person name="Renfro C.M."/>
            <person name="Kuo A."/>
            <person name="Pangilinan J."/>
            <person name="Lipzen A."/>
            <person name="Keymanesh K."/>
            <person name="Savage E."/>
            <person name="Barry K."/>
            <person name="Grigoriev I.V."/>
            <person name="Riekhof W.R."/>
            <person name="Harris S.S."/>
        </authorList>
    </citation>
    <scope>NUCLEOTIDE SEQUENCE</scope>
    <source>
        <strain evidence="2">JF 03-4F</strain>
    </source>
</reference>
<feature type="region of interest" description="Disordered" evidence="1">
    <location>
        <begin position="13"/>
        <end position="100"/>
    </location>
</feature>
<evidence type="ECO:0000313" key="3">
    <source>
        <dbReference type="Proteomes" id="UP001203852"/>
    </source>
</evidence>
<dbReference type="Proteomes" id="UP001203852">
    <property type="component" value="Unassembled WGS sequence"/>
</dbReference>
<proteinExistence type="predicted"/>
<dbReference type="InterPro" id="IPR018858">
    <property type="entry name" value="DUF2458"/>
</dbReference>
<evidence type="ECO:0000256" key="1">
    <source>
        <dbReference type="SAM" id="MobiDB-lite"/>
    </source>
</evidence>
<sequence length="262" mass="28769">MARNPELQRVLAALNSYTAQPSPTPQPGPLGQQQSHQPIIATTESFIPGLGLLPAESQQRPITPPPLHRQQTSTPQQSPPKPRLVDVPNKPSTPTVPDASTITTWPAALKHVTRHLVTNEQASARIKHIIAEQHKHERQWWAGREAIVARQQGRTGKSQEVAALLKSLGGKEIAVAPSNPKANQAELDVYDKKVYSGLVAMASDFDRQMRAIGVPFYAIKHDLVVLEEGLEKAGAAKGRVDKGELRELQKKMLQTLEDLFSE</sequence>
<accession>A0AAN6IKU8</accession>
<name>A0AAN6IKU8_9EURO</name>
<gene>
    <name evidence="2" type="ORF">EDD36DRAFT_45189</name>
</gene>
<feature type="compositionally biased region" description="Low complexity" evidence="1">
    <location>
        <begin position="29"/>
        <end position="38"/>
    </location>
</feature>
<keyword evidence="3" id="KW-1185">Reference proteome</keyword>
<feature type="compositionally biased region" description="Polar residues" evidence="1">
    <location>
        <begin position="90"/>
        <end position="100"/>
    </location>
</feature>
<dbReference type="AlphaFoldDB" id="A0AAN6IKU8"/>